<sequence length="440" mass="48519">MPSCLGLSLEGCAYDPANTAIVYFTLGDVVAALGVTLIVPQFLKPIYLFRLKVRRISLIAIYGLVFVGTLPIAIAALLPQFPIPRVAIIGHPLFWEFVGIILFVTAYGSLAFGSLAPITIRAGTVERFVRAGAALLEEGNERDCVDFAGDLARNLPFLIRLANFIEERREFSAFMLFRYRGMIKDGRYAASFFGIISDHKFCAALVTSSPWLAADIMNALARKRLSSRHAERFVQELALQTILLDQSMMSREVGYGGFSVAPVLSESLFGDHFIARTYTPFAGILFGSLGAPTRAMMMRLNAAAELSLQAAFGEGSYWPGPNFFHLQDIYESVFRELSEMKRANSLESGLSIEATSGVATLIKITRKHLATLPADRIYDLYQSNADGYDHGNIIEAVAELTYKSLEAIANSFEGVSDPFWSHVHGTLHDLFPFYENGTCQ</sequence>
<keyword evidence="1" id="KW-1133">Transmembrane helix</keyword>
<comment type="caution">
    <text evidence="2">The sequence shown here is derived from an EMBL/GenBank/DDBJ whole genome shotgun (WGS) entry which is preliminary data.</text>
</comment>
<keyword evidence="1" id="KW-0472">Membrane</keyword>
<organism evidence="2 3">
    <name type="scientific">Magnetospirillum moscoviense</name>
    <dbReference type="NCBI Taxonomy" id="1437059"/>
    <lineage>
        <taxon>Bacteria</taxon>
        <taxon>Pseudomonadati</taxon>
        <taxon>Pseudomonadota</taxon>
        <taxon>Alphaproteobacteria</taxon>
        <taxon>Rhodospirillales</taxon>
        <taxon>Rhodospirillaceae</taxon>
        <taxon>Magnetospirillum</taxon>
    </lineage>
</organism>
<feature type="transmembrane region" description="Helical" evidence="1">
    <location>
        <begin position="55"/>
        <end position="77"/>
    </location>
</feature>
<dbReference type="AlphaFoldDB" id="A0A178MLX2"/>
<gene>
    <name evidence="2" type="ORF">A6A05_13500</name>
</gene>
<evidence type="ECO:0000313" key="2">
    <source>
        <dbReference type="EMBL" id="OAN49513.1"/>
    </source>
</evidence>
<dbReference type="Proteomes" id="UP000078543">
    <property type="component" value="Unassembled WGS sequence"/>
</dbReference>
<evidence type="ECO:0000313" key="3">
    <source>
        <dbReference type="Proteomes" id="UP000078543"/>
    </source>
</evidence>
<dbReference type="RefSeq" id="WP_068501456.1">
    <property type="nucleotide sequence ID" value="NZ_LWQU01000147.1"/>
</dbReference>
<feature type="transmembrane region" description="Helical" evidence="1">
    <location>
        <begin position="97"/>
        <end position="120"/>
    </location>
</feature>
<evidence type="ECO:0000256" key="1">
    <source>
        <dbReference type="SAM" id="Phobius"/>
    </source>
</evidence>
<protein>
    <submittedName>
        <fullName evidence="2">Uncharacterized protein</fullName>
    </submittedName>
</protein>
<dbReference type="EMBL" id="LWQU01000147">
    <property type="protein sequence ID" value="OAN49513.1"/>
    <property type="molecule type" value="Genomic_DNA"/>
</dbReference>
<proteinExistence type="predicted"/>
<name>A0A178MLX2_9PROT</name>
<keyword evidence="1" id="KW-0812">Transmembrane</keyword>
<reference evidence="2 3" key="1">
    <citation type="submission" date="2016-04" db="EMBL/GenBank/DDBJ databases">
        <title>Draft genome sequence of freshwater magnetotactic bacteria Magnetospirillum marisnigri SP-1 and Magnetospirillum moscoviense BB-1.</title>
        <authorList>
            <person name="Koziaeva V."/>
            <person name="Dziuba M.V."/>
            <person name="Ivanov T.M."/>
            <person name="Kuznetsov B."/>
            <person name="Grouzdev D.S."/>
        </authorList>
    </citation>
    <scope>NUCLEOTIDE SEQUENCE [LARGE SCALE GENOMIC DNA]</scope>
    <source>
        <strain evidence="2 3">BB-1</strain>
    </source>
</reference>
<accession>A0A178MLX2</accession>
<dbReference type="OrthoDB" id="8477280at2"/>
<keyword evidence="3" id="KW-1185">Reference proteome</keyword>
<feature type="transmembrane region" description="Helical" evidence="1">
    <location>
        <begin position="20"/>
        <end position="43"/>
    </location>
</feature>